<dbReference type="PANTHER" id="PTHR46796:SF6">
    <property type="entry name" value="ARAC SUBFAMILY"/>
    <property type="match status" value="1"/>
</dbReference>
<dbReference type="SMART" id="SM00342">
    <property type="entry name" value="HTH_ARAC"/>
    <property type="match status" value="1"/>
</dbReference>
<dbReference type="AlphaFoldDB" id="A0A368TY84"/>
<dbReference type="InterPro" id="IPR018062">
    <property type="entry name" value="HTH_AraC-typ_CS"/>
</dbReference>
<gene>
    <name evidence="6" type="ORF">DU505_10855</name>
</gene>
<organism evidence="6 7">
    <name type="scientific">Billgrantia montanilacus</name>
    <dbReference type="NCBI Taxonomy" id="2282305"/>
    <lineage>
        <taxon>Bacteria</taxon>
        <taxon>Pseudomonadati</taxon>
        <taxon>Pseudomonadota</taxon>
        <taxon>Gammaproteobacteria</taxon>
        <taxon>Oceanospirillales</taxon>
        <taxon>Halomonadaceae</taxon>
        <taxon>Billgrantia</taxon>
    </lineage>
</organism>
<feature type="domain" description="HTH araC/xylS-type" evidence="5">
    <location>
        <begin position="135"/>
        <end position="233"/>
    </location>
</feature>
<dbReference type="Proteomes" id="UP000252405">
    <property type="component" value="Unassembled WGS sequence"/>
</dbReference>
<sequence>MERPVIETRRYPDRVLSDRHGYHQLLLGLDGALELESGGRLMHVTRGMLAPVASGDVHHYLAPGNNSVLVLDLPEAWCEVLAFEGLLQGPPRCLPEALVSRAQRLGGTGESLGRWLELALADGGRRALPPRLKLLELLPAVRADLAHPWRVADMAGRCHLAEAVFARQFRALTGLSPHEWLVQQRLARARELLRVGNASLTEVAQACGFADSAHFSRSFRRRHGVSPSAWRRLEAAGGASERGQDSTSRVAT</sequence>
<accession>A0A368TY84</accession>
<dbReference type="SUPFAM" id="SSF46689">
    <property type="entry name" value="Homeodomain-like"/>
    <property type="match status" value="2"/>
</dbReference>
<dbReference type="InterPro" id="IPR009057">
    <property type="entry name" value="Homeodomain-like_sf"/>
</dbReference>
<evidence type="ECO:0000256" key="1">
    <source>
        <dbReference type="ARBA" id="ARBA00023015"/>
    </source>
</evidence>
<keyword evidence="1" id="KW-0805">Transcription regulation</keyword>
<evidence type="ECO:0000313" key="6">
    <source>
        <dbReference type="EMBL" id="RCV89551.1"/>
    </source>
</evidence>
<dbReference type="GO" id="GO:0003700">
    <property type="term" value="F:DNA-binding transcription factor activity"/>
    <property type="evidence" value="ECO:0007669"/>
    <property type="project" value="InterPro"/>
</dbReference>
<dbReference type="InterPro" id="IPR018060">
    <property type="entry name" value="HTH_AraC"/>
</dbReference>
<dbReference type="PROSITE" id="PS01124">
    <property type="entry name" value="HTH_ARAC_FAMILY_2"/>
    <property type="match status" value="1"/>
</dbReference>
<protein>
    <submittedName>
        <fullName evidence="6">AraC family transcriptional regulator</fullName>
    </submittedName>
</protein>
<keyword evidence="2" id="KW-0238">DNA-binding</keyword>
<name>A0A368TY84_9GAMM</name>
<feature type="region of interest" description="Disordered" evidence="4">
    <location>
        <begin position="233"/>
        <end position="252"/>
    </location>
</feature>
<dbReference type="PANTHER" id="PTHR46796">
    <property type="entry name" value="HTH-TYPE TRANSCRIPTIONAL ACTIVATOR RHAS-RELATED"/>
    <property type="match status" value="1"/>
</dbReference>
<dbReference type="GO" id="GO:0043565">
    <property type="term" value="F:sequence-specific DNA binding"/>
    <property type="evidence" value="ECO:0007669"/>
    <property type="project" value="InterPro"/>
</dbReference>
<evidence type="ECO:0000259" key="5">
    <source>
        <dbReference type="PROSITE" id="PS01124"/>
    </source>
</evidence>
<dbReference type="OrthoDB" id="110167at2"/>
<keyword evidence="7" id="KW-1185">Reference proteome</keyword>
<proteinExistence type="predicted"/>
<dbReference type="Gene3D" id="1.10.10.60">
    <property type="entry name" value="Homeodomain-like"/>
    <property type="match status" value="2"/>
</dbReference>
<evidence type="ECO:0000313" key="7">
    <source>
        <dbReference type="Proteomes" id="UP000252405"/>
    </source>
</evidence>
<dbReference type="PRINTS" id="PR00032">
    <property type="entry name" value="HTHARAC"/>
</dbReference>
<dbReference type="InterPro" id="IPR020449">
    <property type="entry name" value="Tscrpt_reg_AraC-type_HTH"/>
</dbReference>
<dbReference type="InterPro" id="IPR050204">
    <property type="entry name" value="AraC_XylS_family_regulators"/>
</dbReference>
<dbReference type="Pfam" id="PF12833">
    <property type="entry name" value="HTH_18"/>
    <property type="match status" value="1"/>
</dbReference>
<dbReference type="EMBL" id="QPII01000006">
    <property type="protein sequence ID" value="RCV89551.1"/>
    <property type="molecule type" value="Genomic_DNA"/>
</dbReference>
<evidence type="ECO:0000256" key="2">
    <source>
        <dbReference type="ARBA" id="ARBA00023125"/>
    </source>
</evidence>
<keyword evidence="3" id="KW-0804">Transcription</keyword>
<reference evidence="6 7" key="1">
    <citation type="submission" date="2018-07" db="EMBL/GenBank/DDBJ databases">
        <title>Halomonas montanilacus sp. nov., isolated from Lake Pengyan on Tibetan Plateau.</title>
        <authorList>
            <person name="Lu H."/>
            <person name="Xing P."/>
            <person name="Wu Q."/>
        </authorList>
    </citation>
    <scope>NUCLEOTIDE SEQUENCE [LARGE SCALE GENOMIC DNA]</scope>
    <source>
        <strain evidence="6 7">PYC7W</strain>
    </source>
</reference>
<dbReference type="PROSITE" id="PS00041">
    <property type="entry name" value="HTH_ARAC_FAMILY_1"/>
    <property type="match status" value="1"/>
</dbReference>
<comment type="caution">
    <text evidence="6">The sequence shown here is derived from an EMBL/GenBank/DDBJ whole genome shotgun (WGS) entry which is preliminary data.</text>
</comment>
<evidence type="ECO:0000256" key="4">
    <source>
        <dbReference type="SAM" id="MobiDB-lite"/>
    </source>
</evidence>
<evidence type="ECO:0000256" key="3">
    <source>
        <dbReference type="ARBA" id="ARBA00023163"/>
    </source>
</evidence>